<sequence length="179" mass="18311">MATPPPPNPFGGPPPGGPTGPYAAPPAAPFGQPPQPGPGAPGFPPPPGTYPPPAPAAQEKPRTGCGLWVLWGAVGLVVLVAIIAIFDNKPEKARVGECVTNPGRGVFAKVNCSSANAEFVVTKHYSGTSTLSCVLSSAASKSYKGTSRVFGISRHYVLCLGPHRPGDPTPSVTKPQTFH</sequence>
<accession>A0ABN3DE18</accession>
<comment type="caution">
    <text evidence="3">The sequence shown here is derived from an EMBL/GenBank/DDBJ whole genome shotgun (WGS) entry which is preliminary data.</text>
</comment>
<evidence type="ECO:0000256" key="2">
    <source>
        <dbReference type="SAM" id="Phobius"/>
    </source>
</evidence>
<keyword evidence="4" id="KW-1185">Reference proteome</keyword>
<reference evidence="3 4" key="1">
    <citation type="journal article" date="2019" name="Int. J. Syst. Evol. Microbiol.">
        <title>The Global Catalogue of Microorganisms (GCM) 10K type strain sequencing project: providing services to taxonomists for standard genome sequencing and annotation.</title>
        <authorList>
            <consortium name="The Broad Institute Genomics Platform"/>
            <consortium name="The Broad Institute Genome Sequencing Center for Infectious Disease"/>
            <person name="Wu L."/>
            <person name="Ma J."/>
        </authorList>
    </citation>
    <scope>NUCLEOTIDE SEQUENCE [LARGE SCALE GENOMIC DNA]</scope>
    <source>
        <strain evidence="3 4">JCM 7356</strain>
    </source>
</reference>
<keyword evidence="2" id="KW-0472">Membrane</keyword>
<protein>
    <submittedName>
        <fullName evidence="3">Uncharacterized protein</fullName>
    </submittedName>
</protein>
<dbReference type="EMBL" id="BAAATR010000002">
    <property type="protein sequence ID" value="GAA2228618.1"/>
    <property type="molecule type" value="Genomic_DNA"/>
</dbReference>
<evidence type="ECO:0000256" key="1">
    <source>
        <dbReference type="SAM" id="MobiDB-lite"/>
    </source>
</evidence>
<feature type="compositionally biased region" description="Pro residues" evidence="1">
    <location>
        <begin position="1"/>
        <end position="55"/>
    </location>
</feature>
<gene>
    <name evidence="3" type="ORF">GCM10010430_05430</name>
</gene>
<keyword evidence="2" id="KW-1133">Transmembrane helix</keyword>
<evidence type="ECO:0000313" key="3">
    <source>
        <dbReference type="EMBL" id="GAA2228618.1"/>
    </source>
</evidence>
<dbReference type="RefSeq" id="WP_344634544.1">
    <property type="nucleotide sequence ID" value="NZ_BAAATR010000002.1"/>
</dbReference>
<dbReference type="Proteomes" id="UP001500305">
    <property type="component" value="Unassembled WGS sequence"/>
</dbReference>
<organism evidence="3 4">
    <name type="scientific">Kitasatospora cystarginea</name>
    <dbReference type="NCBI Taxonomy" id="58350"/>
    <lineage>
        <taxon>Bacteria</taxon>
        <taxon>Bacillati</taxon>
        <taxon>Actinomycetota</taxon>
        <taxon>Actinomycetes</taxon>
        <taxon>Kitasatosporales</taxon>
        <taxon>Streptomycetaceae</taxon>
        <taxon>Kitasatospora</taxon>
    </lineage>
</organism>
<evidence type="ECO:0000313" key="4">
    <source>
        <dbReference type="Proteomes" id="UP001500305"/>
    </source>
</evidence>
<name>A0ABN3DE18_9ACTN</name>
<keyword evidence="2" id="KW-0812">Transmembrane</keyword>
<feature type="region of interest" description="Disordered" evidence="1">
    <location>
        <begin position="1"/>
        <end position="58"/>
    </location>
</feature>
<proteinExistence type="predicted"/>
<feature type="transmembrane region" description="Helical" evidence="2">
    <location>
        <begin position="68"/>
        <end position="86"/>
    </location>
</feature>